<dbReference type="Proteomes" id="UP001155241">
    <property type="component" value="Unassembled WGS sequence"/>
</dbReference>
<dbReference type="InterPro" id="IPR012902">
    <property type="entry name" value="N_methyl_site"/>
</dbReference>
<dbReference type="InterPro" id="IPR011453">
    <property type="entry name" value="DUF1559"/>
</dbReference>
<dbReference type="Gene3D" id="3.30.700.10">
    <property type="entry name" value="Glycoprotein, Type 4 Pilin"/>
    <property type="match status" value="1"/>
</dbReference>
<dbReference type="Pfam" id="PF07596">
    <property type="entry name" value="SBP_bac_10"/>
    <property type="match status" value="1"/>
</dbReference>
<comment type="caution">
    <text evidence="3">The sequence shown here is derived from an EMBL/GenBank/DDBJ whole genome shotgun (WGS) entry which is preliminary data.</text>
</comment>
<reference evidence="3" key="1">
    <citation type="submission" date="2022-06" db="EMBL/GenBank/DDBJ databases">
        <title>Aeoliella straminimaris, a novel planctomycete from sediments.</title>
        <authorList>
            <person name="Vitorino I.R."/>
            <person name="Lage O.M."/>
        </authorList>
    </citation>
    <scope>NUCLEOTIDE SEQUENCE</scope>
    <source>
        <strain evidence="3">ICT_H6.2</strain>
    </source>
</reference>
<keyword evidence="1" id="KW-0812">Transmembrane</keyword>
<evidence type="ECO:0000259" key="2">
    <source>
        <dbReference type="Pfam" id="PF07596"/>
    </source>
</evidence>
<protein>
    <submittedName>
        <fullName evidence="3">DUF1559 domain-containing protein</fullName>
    </submittedName>
</protein>
<dbReference type="EMBL" id="JAMXLR010000062">
    <property type="protein sequence ID" value="MCO6045967.1"/>
    <property type="molecule type" value="Genomic_DNA"/>
</dbReference>
<dbReference type="AlphaFoldDB" id="A0A9X2FD97"/>
<dbReference type="PANTHER" id="PTHR30093:SF2">
    <property type="entry name" value="TYPE II SECRETION SYSTEM PROTEIN H"/>
    <property type="match status" value="1"/>
</dbReference>
<proteinExistence type="predicted"/>
<accession>A0A9X2FD97</accession>
<dbReference type="InterPro" id="IPR045584">
    <property type="entry name" value="Pilin-like"/>
</dbReference>
<dbReference type="SUPFAM" id="SSF54523">
    <property type="entry name" value="Pili subunits"/>
    <property type="match status" value="1"/>
</dbReference>
<keyword evidence="1" id="KW-1133">Transmembrane helix</keyword>
<evidence type="ECO:0000313" key="4">
    <source>
        <dbReference type="Proteomes" id="UP001155241"/>
    </source>
</evidence>
<gene>
    <name evidence="3" type="ORF">NG895_18870</name>
</gene>
<evidence type="ECO:0000256" key="1">
    <source>
        <dbReference type="SAM" id="Phobius"/>
    </source>
</evidence>
<feature type="domain" description="DUF1559" evidence="2">
    <location>
        <begin position="37"/>
        <end position="311"/>
    </location>
</feature>
<organism evidence="3 4">
    <name type="scientific">Aeoliella straminimaris</name>
    <dbReference type="NCBI Taxonomy" id="2954799"/>
    <lineage>
        <taxon>Bacteria</taxon>
        <taxon>Pseudomonadati</taxon>
        <taxon>Planctomycetota</taxon>
        <taxon>Planctomycetia</taxon>
        <taxon>Pirellulales</taxon>
        <taxon>Lacipirellulaceae</taxon>
        <taxon>Aeoliella</taxon>
    </lineage>
</organism>
<dbReference type="RefSeq" id="WP_252854082.1">
    <property type="nucleotide sequence ID" value="NZ_JAMXLR010000062.1"/>
</dbReference>
<dbReference type="NCBIfam" id="TIGR02532">
    <property type="entry name" value="IV_pilin_GFxxxE"/>
    <property type="match status" value="1"/>
</dbReference>
<feature type="transmembrane region" description="Helical" evidence="1">
    <location>
        <begin position="12"/>
        <end position="36"/>
    </location>
</feature>
<keyword evidence="4" id="KW-1185">Reference proteome</keyword>
<keyword evidence="1" id="KW-0472">Membrane</keyword>
<dbReference type="NCBIfam" id="TIGR04294">
    <property type="entry name" value="pre_pil_HX9DG"/>
    <property type="match status" value="1"/>
</dbReference>
<dbReference type="InterPro" id="IPR027558">
    <property type="entry name" value="Pre_pil_HX9DG_C"/>
</dbReference>
<evidence type="ECO:0000313" key="3">
    <source>
        <dbReference type="EMBL" id="MCO6045967.1"/>
    </source>
</evidence>
<name>A0A9X2FD97_9BACT</name>
<dbReference type="Pfam" id="PF07963">
    <property type="entry name" value="N_methyl"/>
    <property type="match status" value="1"/>
</dbReference>
<dbReference type="PANTHER" id="PTHR30093">
    <property type="entry name" value="GENERAL SECRETION PATHWAY PROTEIN G"/>
    <property type="match status" value="1"/>
</dbReference>
<sequence>MTTANHARHQRAFTLVELLVVIAIIGILVALLLPAVQSARSAARRVSCQNNMKQLGLATLNYENTTGELPPGHWQETITSQPSGGGFPTVTKVEHSTISYILDQMEQTAIADQWDFEQTWDKSIPSQSIDNKRLSETRIEAVRCPEVSEPRTKWPGATDYTICEGLSMGSGNAVPELINQGLVQPRANARGRYVSMLAPRVKGSVFSAPKLRHCTDGTSQTFMWFETGGRPVRYKDGEPLVSSGFGGAQVQETQGGHSWAQYENWHAVHNRCGTSMMNCNNHEEIYSFHVGGCYYTFGDGSVRFIRETVDPDVFVSLFTRDAQDIIDESEL</sequence>